<dbReference type="STRING" id="1218173.BALCAV_0203060"/>
<dbReference type="EMBL" id="JALP01000040">
    <property type="protein sequence ID" value="THG91857.1"/>
    <property type="molecule type" value="Genomic_DNA"/>
</dbReference>
<keyword evidence="4" id="KW-1185">Reference proteome</keyword>
<dbReference type="AlphaFoldDB" id="A0A094YYK2"/>
<keyword evidence="2" id="KW-0413">Isomerase</keyword>
<dbReference type="Proteomes" id="UP000297014">
    <property type="component" value="Unassembled WGS sequence"/>
</dbReference>
<proteinExistence type="predicted"/>
<dbReference type="SUPFAM" id="SSF51658">
    <property type="entry name" value="Xylose isomerase-like"/>
    <property type="match status" value="1"/>
</dbReference>
<dbReference type="OrthoDB" id="256906at2"/>
<reference evidence="2 4" key="1">
    <citation type="journal article" date="2014" name="Genome Announc.">
        <title>Draft Genome Sequence of Bacillus alcalophilus AV1934, a Classic Alkaliphile Isolated from Human Feces in 1934.</title>
        <authorList>
            <person name="Attie O."/>
            <person name="Jayaprakash A."/>
            <person name="Shah H."/>
            <person name="Paulsen I.T."/>
            <person name="Morino M."/>
            <person name="Takahashi Y."/>
            <person name="Narumi I."/>
            <person name="Sachidanandam R."/>
            <person name="Satoh K."/>
            <person name="Ito M."/>
            <person name="Krulwich T.A."/>
        </authorList>
    </citation>
    <scope>NUCLEOTIDE SEQUENCE [LARGE SCALE GENOMIC DNA]</scope>
    <source>
        <strain evidence="2 4">AV1934</strain>
    </source>
</reference>
<dbReference type="PANTHER" id="PTHR12110:SF53">
    <property type="entry name" value="BLR5974 PROTEIN"/>
    <property type="match status" value="1"/>
</dbReference>
<dbReference type="GO" id="GO:0016853">
    <property type="term" value="F:isomerase activity"/>
    <property type="evidence" value="ECO:0007669"/>
    <property type="project" value="UniProtKB-KW"/>
</dbReference>
<dbReference type="PANTHER" id="PTHR12110">
    <property type="entry name" value="HYDROXYPYRUVATE ISOMERASE"/>
    <property type="match status" value="1"/>
</dbReference>
<comment type="caution">
    <text evidence="2">The sequence shown here is derived from an EMBL/GenBank/DDBJ whole genome shotgun (WGS) entry which is preliminary data.</text>
</comment>
<evidence type="ECO:0000313" key="3">
    <source>
        <dbReference type="EMBL" id="THG91857.1"/>
    </source>
</evidence>
<dbReference type="InterPro" id="IPR050312">
    <property type="entry name" value="IolE/XylAMocC-like"/>
</dbReference>
<dbReference type="Pfam" id="PF01261">
    <property type="entry name" value="AP_endonuc_2"/>
    <property type="match status" value="1"/>
</dbReference>
<evidence type="ECO:0000259" key="1">
    <source>
        <dbReference type="Pfam" id="PF01261"/>
    </source>
</evidence>
<feature type="domain" description="Xylose isomerase-like TIM barrel" evidence="1">
    <location>
        <begin position="25"/>
        <end position="269"/>
    </location>
</feature>
<evidence type="ECO:0000313" key="4">
    <source>
        <dbReference type="Proteomes" id="UP000002754"/>
    </source>
</evidence>
<accession>A0A094YYK2</accession>
<dbReference type="Gene3D" id="3.20.20.150">
    <property type="entry name" value="Divalent-metal-dependent TIM barrel enzymes"/>
    <property type="match status" value="1"/>
</dbReference>
<dbReference type="InterPro" id="IPR036237">
    <property type="entry name" value="Xyl_isomerase-like_sf"/>
</dbReference>
<protein>
    <submittedName>
        <fullName evidence="2">Sugar phosphate isomerase</fullName>
    </submittedName>
</protein>
<dbReference type="eggNOG" id="COG1082">
    <property type="taxonomic scope" value="Bacteria"/>
</dbReference>
<dbReference type="EMBL" id="ALPT02000007">
    <property type="protein sequence ID" value="KGA98622.1"/>
    <property type="molecule type" value="Genomic_DNA"/>
</dbReference>
<dbReference type="Proteomes" id="UP000002754">
    <property type="component" value="Unassembled WGS sequence"/>
</dbReference>
<organism evidence="2 4">
    <name type="scientific">Alkalihalobacillus alcalophilus ATCC 27647 = CGMCC 1.3604</name>
    <dbReference type="NCBI Taxonomy" id="1218173"/>
    <lineage>
        <taxon>Bacteria</taxon>
        <taxon>Bacillati</taxon>
        <taxon>Bacillota</taxon>
        <taxon>Bacilli</taxon>
        <taxon>Bacillales</taxon>
        <taxon>Bacillaceae</taxon>
        <taxon>Alkalihalobacillus</taxon>
    </lineage>
</organism>
<name>A0A094YYK2_ALKAL</name>
<gene>
    <name evidence="3" type="ORF">AJ85_01130</name>
    <name evidence="2" type="ORF">BALCAV_0203060</name>
</gene>
<evidence type="ECO:0000313" key="2">
    <source>
        <dbReference type="EMBL" id="KGA98622.1"/>
    </source>
</evidence>
<reference evidence="3 5" key="2">
    <citation type="submission" date="2014-01" db="EMBL/GenBank/DDBJ databases">
        <title>Draft genome sequencing of Bacillus alcalophilus CGMCC 1.3604.</title>
        <authorList>
            <person name="Yang J."/>
            <person name="Diao L."/>
            <person name="Yang S."/>
        </authorList>
    </citation>
    <scope>NUCLEOTIDE SEQUENCE [LARGE SCALE GENOMIC DNA]</scope>
    <source>
        <strain evidence="3 5">CGMCC 1.3604</strain>
    </source>
</reference>
<evidence type="ECO:0000313" key="5">
    <source>
        <dbReference type="Proteomes" id="UP000297014"/>
    </source>
</evidence>
<sequence length="305" mass="34372">MKVGLSSYSLVKAIKAGDITILEAIQWVADNGGSHMELVPYGYSVVDDLALATEIREKAESVGIELSAYCMPANFIQPTAEEFEQEVARIKKHVDVVNHMGIKVIRHDVTAFTLPPEQMTVHYFDDHFDEIVKGSQLIADYAKQYGMTTTIENHGFNVQSSDRVQRVLRAVNRDNFKTTLDIGNFLCADEDPLVGIKKNLAQAATVHFKDFYVRPYYENPGEGEWFRTVNENYLRGAIVGHGELPIREIIRLLKEHGYDGHIVVEFEGMEDCFVGSRIGMNNVKRLWDEVTVDGWKTVIEGVGKS</sequence>
<dbReference type="InterPro" id="IPR013022">
    <property type="entry name" value="Xyl_isomerase-like_TIM-brl"/>
</dbReference>
<dbReference type="RefSeq" id="WP_004427229.1">
    <property type="nucleotide sequence ID" value="NZ_ALPT02000007.1"/>
</dbReference>